<gene>
    <name evidence="1" type="ORF">pdam_00021509</name>
</gene>
<comment type="caution">
    <text evidence="1">The sequence shown here is derived from an EMBL/GenBank/DDBJ whole genome shotgun (WGS) entry which is preliminary data.</text>
</comment>
<sequence>MVNHYENFVNPYTGAHCNTIEGLWGQVKRKLKVMNGTTRAKLPGYLDKFSWSKLHPEANQGGRFNHMLSHIAEIVPPN</sequence>
<reference evidence="1 2" key="1">
    <citation type="journal article" date="2018" name="Sci. Rep.">
        <title>Comparative analysis of the Pocillopora damicornis genome highlights role of immune system in coral evolution.</title>
        <authorList>
            <person name="Cunning R."/>
            <person name="Bay R.A."/>
            <person name="Gillette P."/>
            <person name="Baker A.C."/>
            <person name="Traylor-Knowles N."/>
        </authorList>
    </citation>
    <scope>NUCLEOTIDE SEQUENCE [LARGE SCALE GENOMIC DNA]</scope>
    <source>
        <strain evidence="1">RSMAS</strain>
        <tissue evidence="1">Whole animal</tissue>
    </source>
</reference>
<evidence type="ECO:0000313" key="1">
    <source>
        <dbReference type="EMBL" id="RMX43332.1"/>
    </source>
</evidence>
<dbReference type="PANTHER" id="PTHR47163:SF2">
    <property type="entry name" value="SI:DKEY-17M8.2"/>
    <property type="match status" value="1"/>
</dbReference>
<accession>A0A3M6TPK6</accession>
<proteinExistence type="predicted"/>
<evidence type="ECO:0008006" key="3">
    <source>
        <dbReference type="Google" id="ProtNLM"/>
    </source>
</evidence>
<protein>
    <recommendedName>
        <fullName evidence="3">ISXO2-like transposase domain-containing protein</fullName>
    </recommendedName>
</protein>
<name>A0A3M6TPK6_POCDA</name>
<dbReference type="EMBL" id="RCHS01003223">
    <property type="protein sequence ID" value="RMX43332.1"/>
    <property type="molecule type" value="Genomic_DNA"/>
</dbReference>
<dbReference type="AlphaFoldDB" id="A0A3M6TPK6"/>
<evidence type="ECO:0000313" key="2">
    <source>
        <dbReference type="Proteomes" id="UP000275408"/>
    </source>
</evidence>
<dbReference type="PANTHER" id="PTHR47163">
    <property type="entry name" value="DDE_TNP_IS1595 DOMAIN-CONTAINING PROTEIN"/>
    <property type="match status" value="1"/>
</dbReference>
<keyword evidence="2" id="KW-1185">Reference proteome</keyword>
<dbReference type="STRING" id="46731.A0A3M6TPK6"/>
<dbReference type="InterPro" id="IPR053164">
    <property type="entry name" value="IS1016-like_transposase"/>
</dbReference>
<organism evidence="1 2">
    <name type="scientific">Pocillopora damicornis</name>
    <name type="common">Cauliflower coral</name>
    <name type="synonym">Millepora damicornis</name>
    <dbReference type="NCBI Taxonomy" id="46731"/>
    <lineage>
        <taxon>Eukaryota</taxon>
        <taxon>Metazoa</taxon>
        <taxon>Cnidaria</taxon>
        <taxon>Anthozoa</taxon>
        <taxon>Hexacorallia</taxon>
        <taxon>Scleractinia</taxon>
        <taxon>Astrocoeniina</taxon>
        <taxon>Pocilloporidae</taxon>
        <taxon>Pocillopora</taxon>
    </lineage>
</organism>
<dbReference type="Proteomes" id="UP000275408">
    <property type="component" value="Unassembled WGS sequence"/>
</dbReference>